<evidence type="ECO:0000313" key="2">
    <source>
        <dbReference type="Proteomes" id="UP000240490"/>
    </source>
</evidence>
<comment type="caution">
    <text evidence="1">The sequence shown here is derived from an EMBL/GenBank/DDBJ whole genome shotgun (WGS) entry which is preliminary data.</text>
</comment>
<reference evidence="1 2" key="1">
    <citation type="submission" date="2017-04" db="EMBL/GenBank/DDBJ databases">
        <title>Novel microbial lineages endemic to geothermal iron-oxide mats fill important gaps in the evolutionary history of Archaea.</title>
        <authorList>
            <person name="Jay Z.J."/>
            <person name="Beam J.P."/>
            <person name="Dlakic M."/>
            <person name="Rusch D.B."/>
            <person name="Kozubal M.A."/>
            <person name="Inskeep W.P."/>
        </authorList>
    </citation>
    <scope>NUCLEOTIDE SEQUENCE [LARGE SCALE GENOMIC DNA]</scope>
    <source>
        <strain evidence="1">ECH_B_SAG-M15</strain>
    </source>
</reference>
<dbReference type="EMBL" id="NEXJ01000083">
    <property type="protein sequence ID" value="PSN90424.1"/>
    <property type="molecule type" value="Genomic_DNA"/>
</dbReference>
<name>A0A2R6AVM0_9ARCH</name>
<proteinExistence type="predicted"/>
<gene>
    <name evidence="1" type="ORF">B9Q08_04710</name>
</gene>
<evidence type="ECO:0000313" key="1">
    <source>
        <dbReference type="EMBL" id="PSN90424.1"/>
    </source>
</evidence>
<sequence length="63" mass="6961">MKDLKALFNLITTPISPLWGAYSASERVDVPNEAPNPKRPSRFWVTCKAPSKLGTSAQKKTLC</sequence>
<organism evidence="1 2">
    <name type="scientific">Candidatus Marsarchaeota G2 archaeon ECH_B_SAG-M15</name>
    <dbReference type="NCBI Taxonomy" id="1978162"/>
    <lineage>
        <taxon>Archaea</taxon>
        <taxon>Candidatus Marsarchaeota</taxon>
        <taxon>Candidatus Marsarchaeota group 2</taxon>
    </lineage>
</organism>
<dbReference type="Proteomes" id="UP000240490">
    <property type="component" value="Unassembled WGS sequence"/>
</dbReference>
<protein>
    <submittedName>
        <fullName evidence="1">Uncharacterized protein</fullName>
    </submittedName>
</protein>
<dbReference type="AlphaFoldDB" id="A0A2R6AVM0"/>
<accession>A0A2R6AVM0</accession>